<dbReference type="Proteomes" id="UP000242444">
    <property type="component" value="Unassembled WGS sequence"/>
</dbReference>
<gene>
    <name evidence="1" type="ORF">CFN78_16175</name>
</gene>
<comment type="caution">
    <text evidence="1">The sequence shown here is derived from an EMBL/GenBank/DDBJ whole genome shotgun (WGS) entry which is preliminary data.</text>
</comment>
<keyword evidence="2" id="KW-1185">Reference proteome</keyword>
<accession>A0A263D167</accession>
<dbReference type="InParanoid" id="A0A263D167"/>
<dbReference type="AlphaFoldDB" id="A0A263D167"/>
<proteinExistence type="predicted"/>
<name>A0A263D167_9PSEU</name>
<sequence length="306" mass="31068">MFALVDGARYLRRGADMALSDGTASHDLVWTGADGSRIVCMDSMGHVDERLSPSDVVVAGSHTAACAVELLLHLRLRGVVGHAAGPGLRAGGVSGLAVLDRAGVPGAAVDGDSAPIADGRAMYERGRVLLANDGAASLGVTAGMPVPEATLLMATGRLGPHAVRKIQHVVHTGQTGTVIALDTIGHADERIDGTVICMGSHSGTSMADYVERYRLHGTITNDAGDPPERSAVRGMDRLDERGIPAAVVDGTTAAVGDGRSTFDTGIVSQVNACAARLGIGPGTHAADAALRMLAAGVAHTGVSAPR</sequence>
<protein>
    <submittedName>
        <fullName evidence="1">Uncharacterized protein</fullName>
    </submittedName>
</protein>
<dbReference type="EMBL" id="NKYE01000009">
    <property type="protein sequence ID" value="OZM72081.1"/>
    <property type="molecule type" value="Genomic_DNA"/>
</dbReference>
<organism evidence="1 2">
    <name type="scientific">Amycolatopsis antarctica</name>
    <dbReference type="NCBI Taxonomy" id="1854586"/>
    <lineage>
        <taxon>Bacteria</taxon>
        <taxon>Bacillati</taxon>
        <taxon>Actinomycetota</taxon>
        <taxon>Actinomycetes</taxon>
        <taxon>Pseudonocardiales</taxon>
        <taxon>Pseudonocardiaceae</taxon>
        <taxon>Amycolatopsis</taxon>
    </lineage>
</organism>
<evidence type="ECO:0000313" key="2">
    <source>
        <dbReference type="Proteomes" id="UP000242444"/>
    </source>
</evidence>
<evidence type="ECO:0000313" key="1">
    <source>
        <dbReference type="EMBL" id="OZM72081.1"/>
    </source>
</evidence>
<reference evidence="1 2" key="1">
    <citation type="submission" date="2017-07" db="EMBL/GenBank/DDBJ databases">
        <title>Amycolatopsis antarcticus sp. nov., isolated from the surface of an Antarcticus brown macroalga.</title>
        <authorList>
            <person name="Wang J."/>
            <person name="Leiva S."/>
            <person name="Huang J."/>
            <person name="Huang Y."/>
        </authorList>
    </citation>
    <scope>NUCLEOTIDE SEQUENCE [LARGE SCALE GENOMIC DNA]</scope>
    <source>
        <strain evidence="1 2">AU-G6</strain>
    </source>
</reference>